<accession>A0A9P0VYX4</accession>
<dbReference type="GO" id="GO:0008017">
    <property type="term" value="F:microtubule binding"/>
    <property type="evidence" value="ECO:0007669"/>
    <property type="project" value="InterPro"/>
</dbReference>
<feature type="domain" description="Kinesin motor" evidence="9">
    <location>
        <begin position="411"/>
        <end position="761"/>
    </location>
</feature>
<keyword evidence="11" id="KW-1185">Reference proteome</keyword>
<dbReference type="OrthoDB" id="3176171at2759"/>
<keyword evidence="2 7" id="KW-0493">Microtubule</keyword>
<dbReference type="InterPro" id="IPR036961">
    <property type="entry name" value="Kinesin_motor_dom_sf"/>
</dbReference>
<feature type="coiled-coil region" evidence="8">
    <location>
        <begin position="349"/>
        <end position="411"/>
    </location>
</feature>
<comment type="caution">
    <text evidence="10">The sequence shown here is derived from an EMBL/GenBank/DDBJ whole genome shotgun (WGS) entry which is preliminary data.</text>
</comment>
<dbReference type="Proteomes" id="UP000837801">
    <property type="component" value="Unassembled WGS sequence"/>
</dbReference>
<dbReference type="InterPro" id="IPR019821">
    <property type="entry name" value="Kinesin_motor_CS"/>
</dbReference>
<keyword evidence="4 6" id="KW-0067">ATP-binding</keyword>
<dbReference type="SUPFAM" id="SSF52540">
    <property type="entry name" value="P-loop containing nucleoside triphosphate hydrolases"/>
    <property type="match status" value="1"/>
</dbReference>
<evidence type="ECO:0000256" key="3">
    <source>
        <dbReference type="ARBA" id="ARBA00022741"/>
    </source>
</evidence>
<dbReference type="PANTHER" id="PTHR47972:SF45">
    <property type="entry name" value="PROTEIN CLARET SEGREGATIONAL"/>
    <property type="match status" value="1"/>
</dbReference>
<reference evidence="10" key="1">
    <citation type="submission" date="2022-03" db="EMBL/GenBank/DDBJ databases">
        <authorList>
            <person name="Legras J.-L."/>
            <person name="Devillers H."/>
            <person name="Grondin C."/>
        </authorList>
    </citation>
    <scope>NUCLEOTIDE SEQUENCE</scope>
    <source>
        <strain evidence="10">CLIB 1423</strain>
    </source>
</reference>
<evidence type="ECO:0000256" key="5">
    <source>
        <dbReference type="ARBA" id="ARBA00023175"/>
    </source>
</evidence>
<evidence type="ECO:0000256" key="2">
    <source>
        <dbReference type="ARBA" id="ARBA00022701"/>
    </source>
</evidence>
<evidence type="ECO:0000256" key="1">
    <source>
        <dbReference type="ARBA" id="ARBA00010899"/>
    </source>
</evidence>
<dbReference type="InterPro" id="IPR027640">
    <property type="entry name" value="Kinesin-like_fam"/>
</dbReference>
<dbReference type="GO" id="GO:0007018">
    <property type="term" value="P:microtubule-based movement"/>
    <property type="evidence" value="ECO:0007669"/>
    <property type="project" value="InterPro"/>
</dbReference>
<dbReference type="Gene3D" id="3.40.850.10">
    <property type="entry name" value="Kinesin motor domain"/>
    <property type="match status" value="1"/>
</dbReference>
<keyword evidence="5 6" id="KW-0505">Motor protein</keyword>
<dbReference type="CDD" id="cd01366">
    <property type="entry name" value="KISc_C_terminal"/>
    <property type="match status" value="1"/>
</dbReference>
<dbReference type="AlphaFoldDB" id="A0A9P0VYX4"/>
<proteinExistence type="inferred from homology"/>
<keyword evidence="3 6" id="KW-0547">Nucleotide-binding</keyword>
<dbReference type="PROSITE" id="PS00411">
    <property type="entry name" value="KINESIN_MOTOR_1"/>
    <property type="match status" value="1"/>
</dbReference>
<gene>
    <name evidence="10" type="ORF">CLIB1423_09S00606</name>
</gene>
<evidence type="ECO:0000256" key="7">
    <source>
        <dbReference type="RuleBase" id="RU000394"/>
    </source>
</evidence>
<evidence type="ECO:0000313" key="10">
    <source>
        <dbReference type="EMBL" id="CAH2353001.1"/>
    </source>
</evidence>
<comment type="similarity">
    <text evidence="1">Belongs to the TRAFAC class myosin-kinesin ATPase superfamily. Kinesin family. KIN-14 subfamily.</text>
</comment>
<evidence type="ECO:0000256" key="8">
    <source>
        <dbReference type="SAM" id="Coils"/>
    </source>
</evidence>
<dbReference type="GO" id="GO:0005874">
    <property type="term" value="C:microtubule"/>
    <property type="evidence" value="ECO:0007669"/>
    <property type="project" value="UniProtKB-KW"/>
</dbReference>
<feature type="coiled-coil region" evidence="8">
    <location>
        <begin position="235"/>
        <end position="319"/>
    </location>
</feature>
<dbReference type="PRINTS" id="PR00380">
    <property type="entry name" value="KINESINHEAVY"/>
</dbReference>
<keyword evidence="8" id="KW-0175">Coiled coil</keyword>
<dbReference type="GO" id="GO:0003777">
    <property type="term" value="F:microtubule motor activity"/>
    <property type="evidence" value="ECO:0007669"/>
    <property type="project" value="InterPro"/>
</dbReference>
<name>A0A9P0VYX4_9ASCO</name>
<dbReference type="InterPro" id="IPR001752">
    <property type="entry name" value="Kinesin_motor_dom"/>
</dbReference>
<evidence type="ECO:0000313" key="11">
    <source>
        <dbReference type="Proteomes" id="UP000837801"/>
    </source>
</evidence>
<dbReference type="GO" id="GO:0005524">
    <property type="term" value="F:ATP binding"/>
    <property type="evidence" value="ECO:0007669"/>
    <property type="project" value="UniProtKB-UniRule"/>
</dbReference>
<sequence>MVSPFSADAIFQDSETKQDDKLDIIEKLQQIPQTPVVEEFATHHPSTIPIPTSPDTGSKENFFPYKQSPNNKRFKIMHKPERETETNAISKYRLSAGRSTTPSSASHAKHGSENLISRLSRIESDQSQRLFKLHHSIDQQRDELSKISTTIMTLQTQRSTFEFEYFKQQDQLIKLKQQLVVVENEIAELKEHERDSLKEIDNKFELHAKTLNLHHEQELRDLKNRVSVEIEVLIKESLKKNQQELLNSRARADELELKIKNSEQDLNRKLIKLKEDHSMKLISLDKSMDESLKSLQEELDNLEQLKESRLNQIAEMEARLSGDIEPLLKIETEKLNEVMSISAVQVQNIKSIEDEVRDMEDSIESIESKFNENTMEFNKLRAEEILYNEKFGNQELQRRQLHNKLQELKGNIRVFCRIRPIISKEGIDDMIPFHISGDNMLTSDGKTALTVEKPNAKEVSKRAGMSPQKSSYKFEFDQVIPPSSTNHEIFEELSQLIQSALDGFNVCVFAYGQTGSGKTWTMSNPQDGMIPLSIYKIFQDIEVLKSSGWEYEVDGQFLEIYNESIMDLIGSQSQYGNNFKYEIKHDDVNGTTNVTNITTVSLTSPSQVNSILERAHRNRSTASTKSNERSSRSHSIFIIKIKGKNAEKGIHCNGTLNLIDLAGSERISNSQVTGDRLKETQAINKSLSSLGDVIYALAQEQQQKSLQSSHIPYRNSKLTYLLKNSLGGKSKTLMFVNVSPAQTHFNETLNSLRFATKVNSTKLNGKPKLVMKDNLKYEQP</sequence>
<dbReference type="SMART" id="SM00129">
    <property type="entry name" value="KISc"/>
    <property type="match status" value="1"/>
</dbReference>
<dbReference type="InterPro" id="IPR027417">
    <property type="entry name" value="P-loop_NTPase"/>
</dbReference>
<organism evidence="10 11">
    <name type="scientific">[Candida] railenensis</name>
    <dbReference type="NCBI Taxonomy" id="45579"/>
    <lineage>
        <taxon>Eukaryota</taxon>
        <taxon>Fungi</taxon>
        <taxon>Dikarya</taxon>
        <taxon>Ascomycota</taxon>
        <taxon>Saccharomycotina</taxon>
        <taxon>Pichiomycetes</taxon>
        <taxon>Debaryomycetaceae</taxon>
        <taxon>Kurtzmaniella</taxon>
    </lineage>
</organism>
<protein>
    <recommendedName>
        <fullName evidence="7">Kinesin-like protein</fullName>
    </recommendedName>
</protein>
<evidence type="ECO:0000259" key="9">
    <source>
        <dbReference type="PROSITE" id="PS50067"/>
    </source>
</evidence>
<dbReference type="PROSITE" id="PS50067">
    <property type="entry name" value="KINESIN_MOTOR_2"/>
    <property type="match status" value="1"/>
</dbReference>
<evidence type="ECO:0000256" key="6">
    <source>
        <dbReference type="PROSITE-ProRule" id="PRU00283"/>
    </source>
</evidence>
<evidence type="ECO:0000256" key="4">
    <source>
        <dbReference type="ARBA" id="ARBA00022840"/>
    </source>
</evidence>
<dbReference type="PANTHER" id="PTHR47972">
    <property type="entry name" value="KINESIN-LIKE PROTEIN KLP-3"/>
    <property type="match status" value="1"/>
</dbReference>
<feature type="binding site" evidence="6">
    <location>
        <begin position="512"/>
        <end position="519"/>
    </location>
    <ligand>
        <name>ATP</name>
        <dbReference type="ChEBI" id="CHEBI:30616"/>
    </ligand>
</feature>
<dbReference type="Pfam" id="PF00225">
    <property type="entry name" value="Kinesin"/>
    <property type="match status" value="1"/>
</dbReference>
<dbReference type="EMBL" id="CAKXYY010000009">
    <property type="protein sequence ID" value="CAH2353001.1"/>
    <property type="molecule type" value="Genomic_DNA"/>
</dbReference>